<evidence type="ECO:0000313" key="13">
    <source>
        <dbReference type="Proteomes" id="UP000299102"/>
    </source>
</evidence>
<dbReference type="GO" id="GO:0034398">
    <property type="term" value="P:telomere tethering at nuclear periphery"/>
    <property type="evidence" value="ECO:0007669"/>
    <property type="project" value="TreeGrafter"/>
</dbReference>
<keyword evidence="7" id="KW-0653">Protein transport</keyword>
<dbReference type="GO" id="GO:0044614">
    <property type="term" value="C:nuclear pore cytoplasmic filaments"/>
    <property type="evidence" value="ECO:0007669"/>
    <property type="project" value="TreeGrafter"/>
</dbReference>
<dbReference type="GO" id="GO:0006606">
    <property type="term" value="P:protein import into nucleus"/>
    <property type="evidence" value="ECO:0007669"/>
    <property type="project" value="TreeGrafter"/>
</dbReference>
<reference evidence="12 13" key="1">
    <citation type="journal article" date="2019" name="Commun. Biol.">
        <title>The bagworm genome reveals a unique fibroin gene that provides high tensile strength.</title>
        <authorList>
            <person name="Kono N."/>
            <person name="Nakamura H."/>
            <person name="Ohtoshi R."/>
            <person name="Tomita M."/>
            <person name="Numata K."/>
            <person name="Arakawa K."/>
        </authorList>
    </citation>
    <scope>NUCLEOTIDE SEQUENCE [LARGE SCALE GENOMIC DNA]</scope>
</reference>
<dbReference type="Proteomes" id="UP000299102">
    <property type="component" value="Unassembled WGS sequence"/>
</dbReference>
<comment type="caution">
    <text evidence="12">The sequence shown here is derived from an EMBL/GenBank/DDBJ whole genome shotgun (WGS) entry which is preliminary data.</text>
</comment>
<dbReference type="GO" id="GO:0000973">
    <property type="term" value="P:post-transcriptional tethering of RNA polymerase II gene DNA at nuclear periphery"/>
    <property type="evidence" value="ECO:0007669"/>
    <property type="project" value="TreeGrafter"/>
</dbReference>
<evidence type="ECO:0000256" key="5">
    <source>
        <dbReference type="ARBA" id="ARBA00022448"/>
    </source>
</evidence>
<evidence type="ECO:0000256" key="6">
    <source>
        <dbReference type="ARBA" id="ARBA00022816"/>
    </source>
</evidence>
<comment type="similarity">
    <text evidence="3">Belongs to the nucleoporin GLFG family.</text>
</comment>
<dbReference type="FunFam" id="1.10.10.2360:FF:000001">
    <property type="entry name" value="Nuclear pore complex protein Nup98-Nup96"/>
    <property type="match status" value="1"/>
</dbReference>
<name>A0A4C1WIV4_EUMVA</name>
<evidence type="ECO:0000256" key="10">
    <source>
        <dbReference type="ARBA" id="ARBA00023242"/>
    </source>
</evidence>
<dbReference type="Pfam" id="PF21240">
    <property type="entry name" value="Nup98_GLEBS"/>
    <property type="match status" value="1"/>
</dbReference>
<evidence type="ECO:0000256" key="3">
    <source>
        <dbReference type="ARBA" id="ARBA00008926"/>
    </source>
</evidence>
<evidence type="ECO:0000256" key="9">
    <source>
        <dbReference type="ARBA" id="ARBA00023132"/>
    </source>
</evidence>
<accession>A0A4C1WIV4</accession>
<evidence type="ECO:0000256" key="7">
    <source>
        <dbReference type="ARBA" id="ARBA00022927"/>
    </source>
</evidence>
<evidence type="ECO:0000256" key="11">
    <source>
        <dbReference type="SAM" id="MobiDB-lite"/>
    </source>
</evidence>
<evidence type="ECO:0000313" key="12">
    <source>
        <dbReference type="EMBL" id="GBP50077.1"/>
    </source>
</evidence>
<dbReference type="InterPro" id="IPR036388">
    <property type="entry name" value="WH-like_DNA-bd_sf"/>
</dbReference>
<protein>
    <recommendedName>
        <fullName evidence="4">Nuclear pore complex protein Nup98-Nup96</fullName>
    </recommendedName>
</protein>
<dbReference type="EMBL" id="BGZK01000557">
    <property type="protein sequence ID" value="GBP50077.1"/>
    <property type="molecule type" value="Genomic_DNA"/>
</dbReference>
<feature type="region of interest" description="Disordered" evidence="11">
    <location>
        <begin position="234"/>
        <end position="273"/>
    </location>
</feature>
<feature type="compositionally biased region" description="Basic and acidic residues" evidence="11">
    <location>
        <begin position="254"/>
        <end position="273"/>
    </location>
</feature>
<dbReference type="PANTHER" id="PTHR23198">
    <property type="entry name" value="NUCLEOPORIN"/>
    <property type="match status" value="1"/>
</dbReference>
<evidence type="ECO:0000256" key="4">
    <source>
        <dbReference type="ARBA" id="ARBA00013472"/>
    </source>
</evidence>
<keyword evidence="8" id="KW-0811">Translocation</keyword>
<keyword evidence="6" id="KW-0509">mRNA transport</keyword>
<dbReference type="OrthoDB" id="3797628at2759"/>
<comment type="subcellular location">
    <subcellularLocation>
        <location evidence="2">Nucleus membrane</location>
        <topology evidence="2">Peripheral membrane protein</topology>
        <orientation evidence="2">Nucleoplasmic side</orientation>
    </subcellularLocation>
    <subcellularLocation>
        <location evidence="1">Nucleus</location>
        <location evidence="1">Nuclear pore complex</location>
    </subcellularLocation>
</comment>
<dbReference type="GO" id="GO:0051028">
    <property type="term" value="P:mRNA transport"/>
    <property type="evidence" value="ECO:0007669"/>
    <property type="project" value="UniProtKB-KW"/>
</dbReference>
<keyword evidence="9" id="KW-0906">Nuclear pore complex</keyword>
<keyword evidence="5" id="KW-0813">Transport</keyword>
<evidence type="ECO:0000256" key="1">
    <source>
        <dbReference type="ARBA" id="ARBA00004567"/>
    </source>
</evidence>
<dbReference type="AlphaFoldDB" id="A0A4C1WIV4"/>
<keyword evidence="13" id="KW-1185">Reference proteome</keyword>
<dbReference type="GO" id="GO:0008139">
    <property type="term" value="F:nuclear localization sequence binding"/>
    <property type="evidence" value="ECO:0007669"/>
    <property type="project" value="TreeGrafter"/>
</dbReference>
<organism evidence="12 13">
    <name type="scientific">Eumeta variegata</name>
    <name type="common">Bagworm moth</name>
    <name type="synonym">Eumeta japonica</name>
    <dbReference type="NCBI Taxonomy" id="151549"/>
    <lineage>
        <taxon>Eukaryota</taxon>
        <taxon>Metazoa</taxon>
        <taxon>Ecdysozoa</taxon>
        <taxon>Arthropoda</taxon>
        <taxon>Hexapoda</taxon>
        <taxon>Insecta</taxon>
        <taxon>Pterygota</taxon>
        <taxon>Neoptera</taxon>
        <taxon>Endopterygota</taxon>
        <taxon>Lepidoptera</taxon>
        <taxon>Glossata</taxon>
        <taxon>Ditrysia</taxon>
        <taxon>Tineoidea</taxon>
        <taxon>Psychidae</taxon>
        <taxon>Oiketicinae</taxon>
        <taxon>Eumeta</taxon>
    </lineage>
</organism>
<sequence length="298" mass="30346">MLLARHDTPRHVSSFNTSTNTASPFGFKPTTGTSTFGAAPSFGATATTQQTGGGGLFGASSTSGGLFGGPSTSTATPGFGGTSSFGLGNTSGGLFGSNTTGSTLFGSGQQQQTGAFGAKPSGFGFASTSTGTGGGLFGSTTTTGGLFGQQNTTIGAGGLFGGTTTGAFGQQQQAGTAHVKYNPVVGTEVMIKSGNSQNINTKHHCITCMKEYESKSLEELRLEDYMAGRKGSTNAGVFGSFQPPAENKPLFGGSKDKDCSGRPKIYEDSELEKDASQTQLEFAHTLEVTQQAVSHRLK</sequence>
<dbReference type="Gene3D" id="1.10.10.10">
    <property type="entry name" value="Winged helix-like DNA-binding domain superfamily/Winged helix DNA-binding domain"/>
    <property type="match status" value="1"/>
</dbReference>
<dbReference type="GO" id="GO:0031965">
    <property type="term" value="C:nuclear membrane"/>
    <property type="evidence" value="ECO:0007669"/>
    <property type="project" value="UniProtKB-SubCell"/>
</dbReference>
<evidence type="ECO:0000256" key="8">
    <source>
        <dbReference type="ARBA" id="ARBA00023010"/>
    </source>
</evidence>
<dbReference type="STRING" id="151549.A0A4C1WIV4"/>
<dbReference type="PANTHER" id="PTHR23198:SF6">
    <property type="entry name" value="NUCLEAR PORE COMPLEX PROTEIN NUP98-NUP96"/>
    <property type="match status" value="1"/>
</dbReference>
<dbReference type="Gene3D" id="1.10.10.2360">
    <property type="match status" value="1"/>
</dbReference>
<dbReference type="InterPro" id="IPR037665">
    <property type="entry name" value="Nucleoporin_S59-like"/>
</dbReference>
<proteinExistence type="inferred from homology"/>
<dbReference type="GO" id="GO:0017056">
    <property type="term" value="F:structural constituent of nuclear pore"/>
    <property type="evidence" value="ECO:0007669"/>
    <property type="project" value="TreeGrafter"/>
</dbReference>
<evidence type="ECO:0000256" key="2">
    <source>
        <dbReference type="ARBA" id="ARBA00004620"/>
    </source>
</evidence>
<feature type="compositionally biased region" description="Basic and acidic residues" evidence="11">
    <location>
        <begin position="1"/>
        <end position="10"/>
    </location>
</feature>
<feature type="region of interest" description="Disordered" evidence="11">
    <location>
        <begin position="1"/>
        <end position="20"/>
    </location>
</feature>
<keyword evidence="10" id="KW-0539">Nucleus</keyword>
<feature type="compositionally biased region" description="Polar residues" evidence="11">
    <location>
        <begin position="11"/>
        <end position="20"/>
    </location>
</feature>
<dbReference type="GO" id="GO:0006405">
    <property type="term" value="P:RNA export from nucleus"/>
    <property type="evidence" value="ECO:0007669"/>
    <property type="project" value="TreeGrafter"/>
</dbReference>
<dbReference type="GO" id="GO:0003723">
    <property type="term" value="F:RNA binding"/>
    <property type="evidence" value="ECO:0007669"/>
    <property type="project" value="TreeGrafter"/>
</dbReference>
<gene>
    <name evidence="12" type="primary">Nup98</name>
    <name evidence="12" type="ORF">EVAR_39656_1</name>
</gene>